<gene>
    <name evidence="3" type="ORF">M421DRAFT_397128</name>
</gene>
<accession>A0A6A5RGQ3</accession>
<dbReference type="RefSeq" id="XP_033446526.1">
    <property type="nucleotide sequence ID" value="XM_033590129.1"/>
</dbReference>
<feature type="region of interest" description="Disordered" evidence="1">
    <location>
        <begin position="1"/>
        <end position="33"/>
    </location>
</feature>
<feature type="region of interest" description="Disordered" evidence="1">
    <location>
        <begin position="195"/>
        <end position="223"/>
    </location>
</feature>
<evidence type="ECO:0000256" key="2">
    <source>
        <dbReference type="SAM" id="Phobius"/>
    </source>
</evidence>
<evidence type="ECO:0000313" key="4">
    <source>
        <dbReference type="Proteomes" id="UP000800082"/>
    </source>
</evidence>
<dbReference type="OrthoDB" id="4779287at2759"/>
<dbReference type="AlphaFoldDB" id="A0A6A5RGQ3"/>
<keyword evidence="4" id="KW-1185">Reference proteome</keyword>
<dbReference type="EMBL" id="ML978978">
    <property type="protein sequence ID" value="KAF1926274.1"/>
    <property type="molecule type" value="Genomic_DNA"/>
</dbReference>
<sequence length="255" mass="27032">MTSDSRPADMQPPANPAPILPLGNGPPSPRHWPDEAVRIQQGAAVIRNGSCLPEIEFNCARDTFTPLSPCCPSRLTCQGTGTFRCCPPRTDSLYELGAYFCCANGTQGYNINGHGLCASPGAAFMEGKPLLPELIVDPTATPSLSPLLSDGHRVTASYSNAAIVGGVLGAILGFAIVVRVTLVVMRQRQRSRVKILPAEEDGSGHNSAGHSGGDEPIDGSFMMRPDLDKELVPHLASFELQWTAIQSPRSGRSVA</sequence>
<keyword evidence="2" id="KW-0812">Transmembrane</keyword>
<reference evidence="3" key="1">
    <citation type="journal article" date="2020" name="Stud. Mycol.">
        <title>101 Dothideomycetes genomes: a test case for predicting lifestyles and emergence of pathogens.</title>
        <authorList>
            <person name="Haridas S."/>
            <person name="Albert R."/>
            <person name="Binder M."/>
            <person name="Bloem J."/>
            <person name="Labutti K."/>
            <person name="Salamov A."/>
            <person name="Andreopoulos B."/>
            <person name="Baker S."/>
            <person name="Barry K."/>
            <person name="Bills G."/>
            <person name="Bluhm B."/>
            <person name="Cannon C."/>
            <person name="Castanera R."/>
            <person name="Culley D."/>
            <person name="Daum C."/>
            <person name="Ezra D."/>
            <person name="Gonzalez J."/>
            <person name="Henrissat B."/>
            <person name="Kuo A."/>
            <person name="Liang C."/>
            <person name="Lipzen A."/>
            <person name="Lutzoni F."/>
            <person name="Magnuson J."/>
            <person name="Mondo S."/>
            <person name="Nolan M."/>
            <person name="Ohm R."/>
            <person name="Pangilinan J."/>
            <person name="Park H.-J."/>
            <person name="Ramirez L."/>
            <person name="Alfaro M."/>
            <person name="Sun H."/>
            <person name="Tritt A."/>
            <person name="Yoshinaga Y."/>
            <person name="Zwiers L.-H."/>
            <person name="Turgeon B."/>
            <person name="Goodwin S."/>
            <person name="Spatafora J."/>
            <person name="Crous P."/>
            <person name="Grigoriev I."/>
        </authorList>
    </citation>
    <scope>NUCLEOTIDE SEQUENCE</scope>
    <source>
        <strain evidence="3">CBS 183.55</strain>
    </source>
</reference>
<evidence type="ECO:0000313" key="3">
    <source>
        <dbReference type="EMBL" id="KAF1926274.1"/>
    </source>
</evidence>
<feature type="transmembrane region" description="Helical" evidence="2">
    <location>
        <begin position="162"/>
        <end position="185"/>
    </location>
</feature>
<name>A0A6A5RGQ3_9PLEO</name>
<keyword evidence="2" id="KW-0472">Membrane</keyword>
<feature type="compositionally biased region" description="Pro residues" evidence="1">
    <location>
        <begin position="13"/>
        <end position="30"/>
    </location>
</feature>
<organism evidence="3 4">
    <name type="scientific">Didymella exigua CBS 183.55</name>
    <dbReference type="NCBI Taxonomy" id="1150837"/>
    <lineage>
        <taxon>Eukaryota</taxon>
        <taxon>Fungi</taxon>
        <taxon>Dikarya</taxon>
        <taxon>Ascomycota</taxon>
        <taxon>Pezizomycotina</taxon>
        <taxon>Dothideomycetes</taxon>
        <taxon>Pleosporomycetidae</taxon>
        <taxon>Pleosporales</taxon>
        <taxon>Pleosporineae</taxon>
        <taxon>Didymellaceae</taxon>
        <taxon>Didymella</taxon>
    </lineage>
</organism>
<protein>
    <submittedName>
        <fullName evidence="3">Uncharacterized protein</fullName>
    </submittedName>
</protein>
<keyword evidence="2" id="KW-1133">Transmembrane helix</keyword>
<dbReference type="GeneID" id="54347785"/>
<dbReference type="Proteomes" id="UP000800082">
    <property type="component" value="Unassembled WGS sequence"/>
</dbReference>
<proteinExistence type="predicted"/>
<evidence type="ECO:0000256" key="1">
    <source>
        <dbReference type="SAM" id="MobiDB-lite"/>
    </source>
</evidence>